<dbReference type="GO" id="GO:0005829">
    <property type="term" value="C:cytosol"/>
    <property type="evidence" value="ECO:0007669"/>
    <property type="project" value="TreeGrafter"/>
</dbReference>
<proteinExistence type="predicted"/>
<accession>A0A1T4NDZ6</accession>
<dbReference type="OrthoDB" id="1786948at2"/>
<sequence length="130" mass="14977">MTIGEKIKSIRKEKKLTLRELASKTDISPSFISDIENNRSNPSLNRLKDIANALNTSVSYLLGECEKQYDGIPHKIREAISNNPKLLELCKHLFLRKDLQLMIKQTKDLNSETVHQIIDIIKVIKNKEHK</sequence>
<dbReference type="InterPro" id="IPR001387">
    <property type="entry name" value="Cro/C1-type_HTH"/>
</dbReference>
<organism evidence="3 4">
    <name type="scientific">Selenihalanaerobacter shriftii</name>
    <dbReference type="NCBI Taxonomy" id="142842"/>
    <lineage>
        <taxon>Bacteria</taxon>
        <taxon>Bacillati</taxon>
        <taxon>Bacillota</taxon>
        <taxon>Clostridia</taxon>
        <taxon>Halanaerobiales</taxon>
        <taxon>Halobacteroidaceae</taxon>
        <taxon>Selenihalanaerobacter</taxon>
    </lineage>
</organism>
<feature type="domain" description="HTH cro/C1-type" evidence="2">
    <location>
        <begin position="7"/>
        <end position="61"/>
    </location>
</feature>
<evidence type="ECO:0000259" key="2">
    <source>
        <dbReference type="PROSITE" id="PS50943"/>
    </source>
</evidence>
<dbReference type="SUPFAM" id="SSF47413">
    <property type="entry name" value="lambda repressor-like DNA-binding domains"/>
    <property type="match status" value="1"/>
</dbReference>
<dbReference type="EMBL" id="FUWM01000014">
    <property type="protein sequence ID" value="SJZ77490.1"/>
    <property type="molecule type" value="Genomic_DNA"/>
</dbReference>
<dbReference type="GO" id="GO:0003677">
    <property type="term" value="F:DNA binding"/>
    <property type="evidence" value="ECO:0007669"/>
    <property type="project" value="UniProtKB-KW"/>
</dbReference>
<protein>
    <submittedName>
        <fullName evidence="3">Helix-turn-helix domain-containing protein</fullName>
    </submittedName>
</protein>
<keyword evidence="1" id="KW-0238">DNA-binding</keyword>
<dbReference type="CDD" id="cd00093">
    <property type="entry name" value="HTH_XRE"/>
    <property type="match status" value="1"/>
</dbReference>
<evidence type="ECO:0000256" key="1">
    <source>
        <dbReference type="ARBA" id="ARBA00023125"/>
    </source>
</evidence>
<dbReference type="Gene3D" id="1.10.260.40">
    <property type="entry name" value="lambda repressor-like DNA-binding domains"/>
    <property type="match status" value="1"/>
</dbReference>
<gene>
    <name evidence="3" type="ORF">SAMN02745118_01781</name>
</gene>
<evidence type="ECO:0000313" key="3">
    <source>
        <dbReference type="EMBL" id="SJZ77490.1"/>
    </source>
</evidence>
<dbReference type="PROSITE" id="PS50943">
    <property type="entry name" value="HTH_CROC1"/>
    <property type="match status" value="1"/>
</dbReference>
<dbReference type="PANTHER" id="PTHR46797:SF25">
    <property type="entry name" value="TRANSCRIPTIONAL REGULATOR"/>
    <property type="match status" value="1"/>
</dbReference>
<dbReference type="RefSeq" id="WP_078810240.1">
    <property type="nucleotide sequence ID" value="NZ_FUWM01000014.1"/>
</dbReference>
<dbReference type="InterPro" id="IPR050807">
    <property type="entry name" value="TransReg_Diox_bact_type"/>
</dbReference>
<dbReference type="Pfam" id="PF01381">
    <property type="entry name" value="HTH_3"/>
    <property type="match status" value="1"/>
</dbReference>
<dbReference type="PANTHER" id="PTHR46797">
    <property type="entry name" value="HTH-TYPE TRANSCRIPTIONAL REGULATOR"/>
    <property type="match status" value="1"/>
</dbReference>
<name>A0A1T4NDZ6_9FIRM</name>
<keyword evidence="4" id="KW-1185">Reference proteome</keyword>
<dbReference type="Proteomes" id="UP000190625">
    <property type="component" value="Unassembled WGS sequence"/>
</dbReference>
<dbReference type="SMART" id="SM00530">
    <property type="entry name" value="HTH_XRE"/>
    <property type="match status" value="1"/>
</dbReference>
<dbReference type="InterPro" id="IPR010982">
    <property type="entry name" value="Lambda_DNA-bd_dom_sf"/>
</dbReference>
<dbReference type="GO" id="GO:0003700">
    <property type="term" value="F:DNA-binding transcription factor activity"/>
    <property type="evidence" value="ECO:0007669"/>
    <property type="project" value="TreeGrafter"/>
</dbReference>
<dbReference type="AlphaFoldDB" id="A0A1T4NDZ6"/>
<reference evidence="4" key="1">
    <citation type="submission" date="2017-02" db="EMBL/GenBank/DDBJ databases">
        <authorList>
            <person name="Varghese N."/>
            <person name="Submissions S."/>
        </authorList>
    </citation>
    <scope>NUCLEOTIDE SEQUENCE [LARGE SCALE GENOMIC DNA]</scope>
    <source>
        <strain evidence="4">ATCC BAA-73</strain>
    </source>
</reference>
<evidence type="ECO:0000313" key="4">
    <source>
        <dbReference type="Proteomes" id="UP000190625"/>
    </source>
</evidence>
<dbReference type="STRING" id="142842.SAMN02745118_01781"/>